<evidence type="ECO:0000313" key="1">
    <source>
        <dbReference type="EMBL" id="PIU15389.1"/>
    </source>
</evidence>
<dbReference type="EMBL" id="PEXQ01000044">
    <property type="protein sequence ID" value="PIU15389.1"/>
    <property type="molecule type" value="Genomic_DNA"/>
</dbReference>
<reference evidence="2" key="1">
    <citation type="submission" date="2017-09" db="EMBL/GenBank/DDBJ databases">
        <title>Depth-based differentiation of microbial function through sediment-hosted aquifers and enrichment of novel symbionts in the deep terrestrial subsurface.</title>
        <authorList>
            <person name="Probst A.J."/>
            <person name="Ladd B."/>
            <person name="Jarett J.K."/>
            <person name="Geller-Mcgrath D.E."/>
            <person name="Sieber C.M.K."/>
            <person name="Emerson J.B."/>
            <person name="Anantharaman K."/>
            <person name="Thomas B.C."/>
            <person name="Malmstrom R."/>
            <person name="Stieglmeier M."/>
            <person name="Klingl A."/>
            <person name="Woyke T."/>
            <person name="Ryan C.M."/>
            <person name="Banfield J.F."/>
        </authorList>
    </citation>
    <scope>NUCLEOTIDE SEQUENCE [LARGE SCALE GENOMIC DNA]</scope>
</reference>
<protein>
    <submittedName>
        <fullName evidence="1">Uncharacterized protein</fullName>
    </submittedName>
</protein>
<evidence type="ECO:0000313" key="2">
    <source>
        <dbReference type="Proteomes" id="UP000229784"/>
    </source>
</evidence>
<comment type="caution">
    <text evidence="1">The sequence shown here is derived from an EMBL/GenBank/DDBJ whole genome shotgun (WGS) entry which is preliminary data.</text>
</comment>
<gene>
    <name evidence="1" type="ORF">COT20_01775</name>
</gene>
<accession>A0A2M6XUE8</accession>
<name>A0A2M6XUE8_9BACT</name>
<dbReference type="Proteomes" id="UP000229784">
    <property type="component" value="Unassembled WGS sequence"/>
</dbReference>
<proteinExistence type="predicted"/>
<sequence>MTLKEKFGEKMLNVTEKMPRLEGIFKVFPGLIVPFDPEEELVKIRRQIKSAPAEKQSQLRKEKLSAFKEKFIQQRLKLAQIQNKLEDFVENNPDAKANEISNTVKRDILVGKINPIQDTKIHLAIHKYVTQHKIIKHYLKEFQGKYLDSGEGEDILWRKELFKAIFGFYPADKIGLVIRPATLYWRCFNIDDFAKTIGHKPQEVEHTLGLRGPANCQIPELRGNIAVENTSVVEKLSSEQCLKTLIHEESHVIEDFLPHKVVWTERSIENLTPQSTMEEIQTAIFKRIKEKFAFYQNEAKFEILARLREGQTPVKIYLKLIEKQGAYNWPVKYKLADKLKEEIQKQCNPNQDMMPMINTIIVNRMKEYQIIVARALDAVTSLKNKFSEEEAITLLSQESLDKWHRLDNLVEETFE</sequence>
<dbReference type="AlphaFoldDB" id="A0A2M6XUE8"/>
<organism evidence="1 2">
    <name type="scientific">bacterium (Candidatus Gribaldobacteria) CG08_land_8_20_14_0_20_39_15</name>
    <dbReference type="NCBI Taxonomy" id="2014273"/>
    <lineage>
        <taxon>Bacteria</taxon>
        <taxon>Candidatus Gribaldobacteria</taxon>
    </lineage>
</organism>